<evidence type="ECO:0000313" key="9">
    <source>
        <dbReference type="EMBL" id="CCA61398.1"/>
    </source>
</evidence>
<dbReference type="Proteomes" id="UP000203898">
    <property type="component" value="Segment"/>
</dbReference>
<keyword evidence="4 7" id="KW-0560">Oxidoreductase</keyword>
<feature type="domain" description="ERV/ALR sulfhydryl oxidase" evidence="8">
    <location>
        <begin position="4"/>
        <end position="104"/>
    </location>
</feature>
<protein>
    <recommendedName>
        <fullName evidence="7">Sulfhydryl oxidase</fullName>
        <ecNumber evidence="7">1.8.3.2</ecNumber>
    </recommendedName>
</protein>
<dbReference type="InterPro" id="IPR039799">
    <property type="entry name" value="ALR/ERV"/>
</dbReference>
<proteinExistence type="predicted"/>
<evidence type="ECO:0000256" key="2">
    <source>
        <dbReference type="ARBA" id="ARBA00022630"/>
    </source>
</evidence>
<evidence type="ECO:0000313" key="10">
    <source>
        <dbReference type="Proteomes" id="UP000203898"/>
    </source>
</evidence>
<keyword evidence="2 7" id="KW-0285">Flavoprotein</keyword>
<evidence type="ECO:0000256" key="6">
    <source>
        <dbReference type="ARBA" id="ARBA00048864"/>
    </source>
</evidence>
<evidence type="ECO:0000256" key="7">
    <source>
        <dbReference type="RuleBase" id="RU371123"/>
    </source>
</evidence>
<sequence length="104" mass="12108">MSKPIPHPSVWGPHFWYVIHTYSDTYPEQPNVVDVEVASQFIKILPFLLPCNECAKHAFDYIKPFVEDEQVLKNIVKNKESLSAFFHNFHNAVNIRTGKPVFHK</sequence>
<dbReference type="SUPFAM" id="SSF69000">
    <property type="entry name" value="FAD-dependent thiol oxidase"/>
    <property type="match status" value="1"/>
</dbReference>
<evidence type="ECO:0000256" key="1">
    <source>
        <dbReference type="ARBA" id="ARBA00001974"/>
    </source>
</evidence>
<dbReference type="EC" id="1.8.3.2" evidence="7"/>
<name>F2NYX0_9VIRU</name>
<dbReference type="PROSITE" id="PS51324">
    <property type="entry name" value="ERV_ALR"/>
    <property type="match status" value="1"/>
</dbReference>
<comment type="catalytic activity">
    <reaction evidence="6 7">
        <text>2 R'C(R)SH + O2 = R'C(R)S-S(R)CR' + H2O2</text>
        <dbReference type="Rhea" id="RHEA:17357"/>
        <dbReference type="ChEBI" id="CHEBI:15379"/>
        <dbReference type="ChEBI" id="CHEBI:16240"/>
        <dbReference type="ChEBI" id="CHEBI:16520"/>
        <dbReference type="ChEBI" id="CHEBI:17412"/>
        <dbReference type="EC" id="1.8.3.2"/>
    </reaction>
</comment>
<dbReference type="GO" id="GO:0050660">
    <property type="term" value="F:flavin adenine dinucleotide binding"/>
    <property type="evidence" value="ECO:0007669"/>
    <property type="project" value="TreeGrafter"/>
</dbReference>
<evidence type="ECO:0000256" key="4">
    <source>
        <dbReference type="ARBA" id="ARBA00023002"/>
    </source>
</evidence>
<keyword evidence="10" id="KW-1185">Reference proteome</keyword>
<dbReference type="KEGG" id="vg:26683586"/>
<dbReference type="EMBL" id="CU469068">
    <property type="protein sequence ID" value="CCA61398.1"/>
    <property type="molecule type" value="Genomic_DNA"/>
</dbReference>
<dbReference type="Gene3D" id="1.20.120.310">
    <property type="entry name" value="ERV/ALR sulfhydryl oxidase domain"/>
    <property type="match status" value="1"/>
</dbReference>
<evidence type="ECO:0000256" key="5">
    <source>
        <dbReference type="ARBA" id="ARBA00023157"/>
    </source>
</evidence>
<organism evidence="9 10">
    <name type="scientific">Diadromus pulchellus ascovirus 4a</name>
    <dbReference type="NCBI Taxonomy" id="158683"/>
    <lineage>
        <taxon>Viruses</taxon>
        <taxon>Varidnaviria</taxon>
        <taxon>Bamfordvirae</taxon>
        <taxon>Nucleocytoviricota</taxon>
        <taxon>Megaviricetes</taxon>
        <taxon>Pimascovirales</taxon>
        <taxon>Pimascovirales incertae sedis</taxon>
        <taxon>Ascoviridae</taxon>
        <taxon>Toursvirus</taxon>
        <taxon>Toursvirus dptv1a</taxon>
    </lineage>
</organism>
<keyword evidence="3 7" id="KW-0274">FAD</keyword>
<accession>F2NYX0</accession>
<dbReference type="Pfam" id="PF04777">
    <property type="entry name" value="Evr1_Alr"/>
    <property type="match status" value="1"/>
</dbReference>
<dbReference type="GeneID" id="26683586"/>
<dbReference type="InterPro" id="IPR017905">
    <property type="entry name" value="ERV/ALR_sulphydryl_oxidase"/>
</dbReference>
<reference evidence="9 10" key="1">
    <citation type="journal article" date="2009" name="PLoS ONE">
        <title>Symbiotic virus at the evolutionary intersection of three types of large DNA viruses; iridoviruses, ascoviruses, and ichnoviruses.</title>
        <authorList>
            <person name="Bigot Y."/>
            <person name="Renault S."/>
            <person name="Nicolas J."/>
            <person name="Moundras C."/>
            <person name="Demattei M.V."/>
            <person name="Samain S."/>
            <person name="Bideshi D.K."/>
            <person name="Federici B.A."/>
        </authorList>
    </citation>
    <scope>NUCLEOTIDE SEQUENCE [LARGE SCALE GENOMIC DNA]</scope>
</reference>
<evidence type="ECO:0000256" key="3">
    <source>
        <dbReference type="ARBA" id="ARBA00022827"/>
    </source>
</evidence>
<dbReference type="GO" id="GO:0016971">
    <property type="term" value="F:flavin-dependent sulfhydryl oxidase activity"/>
    <property type="evidence" value="ECO:0007669"/>
    <property type="project" value="InterPro"/>
</dbReference>
<dbReference type="OrthoDB" id="14873at10239"/>
<dbReference type="InterPro" id="IPR036774">
    <property type="entry name" value="ERV/ALR_sulphydryl_oxid_sf"/>
</dbReference>
<dbReference type="PANTHER" id="PTHR12645">
    <property type="entry name" value="ALR/ERV"/>
    <property type="match status" value="1"/>
</dbReference>
<evidence type="ECO:0000259" key="8">
    <source>
        <dbReference type="PROSITE" id="PS51324"/>
    </source>
</evidence>
<dbReference type="RefSeq" id="YP_009640029.1">
    <property type="nucleotide sequence ID" value="NC_011335.1"/>
</dbReference>
<dbReference type="PANTHER" id="PTHR12645:SF0">
    <property type="entry name" value="FAD-LINKED SULFHYDRYL OXIDASE ALR"/>
    <property type="match status" value="1"/>
</dbReference>
<comment type="cofactor">
    <cofactor evidence="1 7">
        <name>FAD</name>
        <dbReference type="ChEBI" id="CHEBI:57692"/>
    </cofactor>
</comment>
<keyword evidence="5" id="KW-1015">Disulfide bond</keyword>